<evidence type="ECO:0000313" key="6">
    <source>
        <dbReference type="EMBL" id="OSX72015.1"/>
    </source>
</evidence>
<dbReference type="SMART" id="SM00739">
    <property type="entry name" value="KOW"/>
    <property type="match status" value="1"/>
</dbReference>
<dbReference type="SUPFAM" id="SSF50104">
    <property type="entry name" value="Translation proteins SH3-like domain"/>
    <property type="match status" value="1"/>
</dbReference>
<evidence type="ECO:0000256" key="1">
    <source>
        <dbReference type="ARBA" id="ARBA00009124"/>
    </source>
</evidence>
<dbReference type="Proteomes" id="UP000218209">
    <property type="component" value="Unassembled WGS sequence"/>
</dbReference>
<name>A0A1X6NTW5_PORUM</name>
<dbReference type="AlphaFoldDB" id="A0A1X6NTW5"/>
<protein>
    <recommendedName>
        <fullName evidence="4">60S ribosomal protein L27</fullName>
    </recommendedName>
</protein>
<reference evidence="6 7" key="1">
    <citation type="submission" date="2017-03" db="EMBL/GenBank/DDBJ databases">
        <title>WGS assembly of Porphyra umbilicalis.</title>
        <authorList>
            <person name="Brawley S.H."/>
            <person name="Blouin N.A."/>
            <person name="Ficko-Blean E."/>
            <person name="Wheeler G.L."/>
            <person name="Lohr M."/>
            <person name="Goodson H.V."/>
            <person name="Jenkins J.W."/>
            <person name="Blaby-Haas C.E."/>
            <person name="Helliwell K.E."/>
            <person name="Chan C."/>
            <person name="Marriage T."/>
            <person name="Bhattacharya D."/>
            <person name="Klein A.S."/>
            <person name="Badis Y."/>
            <person name="Brodie J."/>
            <person name="Cao Y."/>
            <person name="Collen J."/>
            <person name="Dittami S.M."/>
            <person name="Gachon C.M."/>
            <person name="Green B.R."/>
            <person name="Karpowicz S."/>
            <person name="Kim J.W."/>
            <person name="Kudahl U."/>
            <person name="Lin S."/>
            <person name="Michel G."/>
            <person name="Mittag M."/>
            <person name="Olson B.J."/>
            <person name="Pangilinan J."/>
            <person name="Peng Y."/>
            <person name="Qiu H."/>
            <person name="Shu S."/>
            <person name="Singer J.T."/>
            <person name="Smith A.G."/>
            <person name="Sprecher B.N."/>
            <person name="Wagner V."/>
            <person name="Wang W."/>
            <person name="Wang Z.-Y."/>
            <person name="Yan J."/>
            <person name="Yarish C."/>
            <person name="Zoeuner-Riek S."/>
            <person name="Zhuang Y."/>
            <person name="Zou Y."/>
            <person name="Lindquist E.A."/>
            <person name="Grimwood J."/>
            <person name="Barry K."/>
            <person name="Rokhsar D.S."/>
            <person name="Schmutz J."/>
            <person name="Stiller J.W."/>
            <person name="Grossman A.R."/>
            <person name="Prochnik S.E."/>
        </authorList>
    </citation>
    <scope>NUCLEOTIDE SEQUENCE [LARGE SCALE GENOMIC DNA]</scope>
    <source>
        <strain evidence="6">4086291</strain>
    </source>
</reference>
<dbReference type="InterPro" id="IPR008991">
    <property type="entry name" value="Translation_prot_SH3-like_sf"/>
</dbReference>
<keyword evidence="7" id="KW-1185">Reference proteome</keyword>
<comment type="similarity">
    <text evidence="1 4">Belongs to the eukaryotic ribosomal protein eL27 family.</text>
</comment>
<evidence type="ECO:0000256" key="3">
    <source>
        <dbReference type="ARBA" id="ARBA00023274"/>
    </source>
</evidence>
<proteinExistence type="inferred from homology"/>
<organism evidence="6 7">
    <name type="scientific">Porphyra umbilicalis</name>
    <name type="common">Purple laver</name>
    <name type="synonym">Red alga</name>
    <dbReference type="NCBI Taxonomy" id="2786"/>
    <lineage>
        <taxon>Eukaryota</taxon>
        <taxon>Rhodophyta</taxon>
        <taxon>Bangiophyceae</taxon>
        <taxon>Bangiales</taxon>
        <taxon>Bangiaceae</taxon>
        <taxon>Porphyra</taxon>
    </lineage>
</organism>
<sequence>MGKFLKPGKVVIVLGGRFAGKKAVIVHTVNQGSNERRFGHALVAGIERYPLKVTKSMNKRTLAKRSRIKPFVKAVNYNHLMPTRYALDLGDGVKSAVPMDAANNPTARVGARKQVKKLLQERYNSGKNKWFFTKLRF</sequence>
<evidence type="ECO:0000256" key="4">
    <source>
        <dbReference type="RuleBase" id="RU000575"/>
    </source>
</evidence>
<dbReference type="FunFam" id="2.30.30.770:FF:000001">
    <property type="entry name" value="60S ribosomal protein L27"/>
    <property type="match status" value="1"/>
</dbReference>
<dbReference type="GO" id="GO:1990904">
    <property type="term" value="C:ribonucleoprotein complex"/>
    <property type="evidence" value="ECO:0007669"/>
    <property type="project" value="UniProtKB-KW"/>
</dbReference>
<dbReference type="InterPro" id="IPR005824">
    <property type="entry name" value="KOW"/>
</dbReference>
<dbReference type="InterPro" id="IPR038655">
    <property type="entry name" value="Ribosomal_eL27_sf"/>
</dbReference>
<dbReference type="PANTHER" id="PTHR10497">
    <property type="entry name" value="60S RIBOSOMAL PROTEIN L27"/>
    <property type="match status" value="1"/>
</dbReference>
<keyword evidence="2 4" id="KW-0689">Ribosomal protein</keyword>
<evidence type="ECO:0000259" key="5">
    <source>
        <dbReference type="SMART" id="SM00739"/>
    </source>
</evidence>
<dbReference type="CDD" id="cd06090">
    <property type="entry name" value="KOW_RPL27"/>
    <property type="match status" value="1"/>
</dbReference>
<accession>A0A1X6NTW5</accession>
<dbReference type="GO" id="GO:0003735">
    <property type="term" value="F:structural constituent of ribosome"/>
    <property type="evidence" value="ECO:0007669"/>
    <property type="project" value="InterPro"/>
</dbReference>
<dbReference type="InterPro" id="IPR041991">
    <property type="entry name" value="Ribosomal_eL27_KOW"/>
</dbReference>
<dbReference type="InterPro" id="IPR001141">
    <property type="entry name" value="Ribosomal_eL27"/>
</dbReference>
<gene>
    <name evidence="6" type="ORF">BU14_0482s0009</name>
</gene>
<dbReference type="Pfam" id="PF00467">
    <property type="entry name" value="KOW"/>
    <property type="match status" value="1"/>
</dbReference>
<dbReference type="GO" id="GO:0005840">
    <property type="term" value="C:ribosome"/>
    <property type="evidence" value="ECO:0007669"/>
    <property type="project" value="UniProtKB-KW"/>
</dbReference>
<keyword evidence="3 4" id="KW-0687">Ribonucleoprotein</keyword>
<dbReference type="PROSITE" id="PS01107">
    <property type="entry name" value="RIBOSOMAL_L27E"/>
    <property type="match status" value="1"/>
</dbReference>
<feature type="domain" description="KOW" evidence="5">
    <location>
        <begin position="4"/>
        <end position="31"/>
    </location>
</feature>
<dbReference type="Gene3D" id="2.30.30.770">
    <property type="match status" value="1"/>
</dbReference>
<dbReference type="EMBL" id="KV919092">
    <property type="protein sequence ID" value="OSX72015.1"/>
    <property type="molecule type" value="Genomic_DNA"/>
</dbReference>
<dbReference type="OrthoDB" id="2365484at2759"/>
<dbReference type="GO" id="GO:0006412">
    <property type="term" value="P:translation"/>
    <property type="evidence" value="ECO:0007669"/>
    <property type="project" value="InterPro"/>
</dbReference>
<dbReference type="Pfam" id="PF01777">
    <property type="entry name" value="Ribosomal_L27e"/>
    <property type="match status" value="1"/>
</dbReference>
<evidence type="ECO:0000256" key="2">
    <source>
        <dbReference type="ARBA" id="ARBA00022980"/>
    </source>
</evidence>
<evidence type="ECO:0000313" key="7">
    <source>
        <dbReference type="Proteomes" id="UP000218209"/>
    </source>
</evidence>
<dbReference type="InterPro" id="IPR018262">
    <property type="entry name" value="Ribosomal_eL27_CS"/>
</dbReference>